<dbReference type="AlphaFoldDB" id="B4G2M6"/>
<feature type="region of interest" description="Disordered" evidence="1">
    <location>
        <begin position="53"/>
        <end position="149"/>
    </location>
</feature>
<evidence type="ECO:0000313" key="3">
    <source>
        <dbReference type="EMBL" id="EDW24071.1"/>
    </source>
</evidence>
<sequence length="149" mass="14924">MAFRIVAVLSVLVVLAQGSQLPSAGQVSAVGSRNSGVASSGYGGISAASPGRYRPVIGSAGPQPQRPVTAHGSVLPAPAAATTRRVSGSRNPALPVAAPRQQASGSYQRAAAGPAIAGRPRLTAAPVSPIRQPQAASGSIQKNRNQKPY</sequence>
<proteinExistence type="predicted"/>
<feature type="compositionally biased region" description="Low complexity" evidence="1">
    <location>
        <begin position="109"/>
        <end position="121"/>
    </location>
</feature>
<reference evidence="3 4" key="1">
    <citation type="journal article" date="2007" name="Nature">
        <title>Evolution of genes and genomes on the Drosophila phylogeny.</title>
        <authorList>
            <consortium name="Drosophila 12 Genomes Consortium"/>
            <person name="Clark A.G."/>
            <person name="Eisen M.B."/>
            <person name="Smith D.R."/>
            <person name="Bergman C.M."/>
            <person name="Oliver B."/>
            <person name="Markow T.A."/>
            <person name="Kaufman T.C."/>
            <person name="Kellis M."/>
            <person name="Gelbart W."/>
            <person name="Iyer V.N."/>
            <person name="Pollard D.A."/>
            <person name="Sackton T.B."/>
            <person name="Larracuente A.M."/>
            <person name="Singh N.D."/>
            <person name="Abad J.P."/>
            <person name="Abt D.N."/>
            <person name="Adryan B."/>
            <person name="Aguade M."/>
            <person name="Akashi H."/>
            <person name="Anderson W.W."/>
            <person name="Aquadro C.F."/>
            <person name="Ardell D.H."/>
            <person name="Arguello R."/>
            <person name="Artieri C.G."/>
            <person name="Barbash D.A."/>
            <person name="Barker D."/>
            <person name="Barsanti P."/>
            <person name="Batterham P."/>
            <person name="Batzoglou S."/>
            <person name="Begun D."/>
            <person name="Bhutkar A."/>
            <person name="Blanco E."/>
            <person name="Bosak S.A."/>
            <person name="Bradley R.K."/>
            <person name="Brand A.D."/>
            <person name="Brent M.R."/>
            <person name="Brooks A.N."/>
            <person name="Brown R.H."/>
            <person name="Butlin R.K."/>
            <person name="Caggese C."/>
            <person name="Calvi B.R."/>
            <person name="Bernardo de Carvalho A."/>
            <person name="Caspi A."/>
            <person name="Castrezana S."/>
            <person name="Celniker S.E."/>
            <person name="Chang J.L."/>
            <person name="Chapple C."/>
            <person name="Chatterji S."/>
            <person name="Chinwalla A."/>
            <person name="Civetta A."/>
            <person name="Clifton S.W."/>
            <person name="Comeron J.M."/>
            <person name="Costello J.C."/>
            <person name="Coyne J.A."/>
            <person name="Daub J."/>
            <person name="David R.G."/>
            <person name="Delcher A.L."/>
            <person name="Delehaunty K."/>
            <person name="Do C.B."/>
            <person name="Ebling H."/>
            <person name="Edwards K."/>
            <person name="Eickbush T."/>
            <person name="Evans J.D."/>
            <person name="Filipski A."/>
            <person name="Findeiss S."/>
            <person name="Freyhult E."/>
            <person name="Fulton L."/>
            <person name="Fulton R."/>
            <person name="Garcia A.C."/>
            <person name="Gardiner A."/>
            <person name="Garfield D.A."/>
            <person name="Garvin B.E."/>
            <person name="Gibson G."/>
            <person name="Gilbert D."/>
            <person name="Gnerre S."/>
            <person name="Godfrey J."/>
            <person name="Good R."/>
            <person name="Gotea V."/>
            <person name="Gravely B."/>
            <person name="Greenberg A.J."/>
            <person name="Griffiths-Jones S."/>
            <person name="Gross S."/>
            <person name="Guigo R."/>
            <person name="Gustafson E.A."/>
            <person name="Haerty W."/>
            <person name="Hahn M.W."/>
            <person name="Halligan D.L."/>
            <person name="Halpern A.L."/>
            <person name="Halter G.M."/>
            <person name="Han M.V."/>
            <person name="Heger A."/>
            <person name="Hillier L."/>
            <person name="Hinrichs A.S."/>
            <person name="Holmes I."/>
            <person name="Hoskins R.A."/>
            <person name="Hubisz M.J."/>
            <person name="Hultmark D."/>
            <person name="Huntley M.A."/>
            <person name="Jaffe D.B."/>
            <person name="Jagadeeshan S."/>
            <person name="Jeck W.R."/>
            <person name="Johnson J."/>
            <person name="Jones C.D."/>
            <person name="Jordan W.C."/>
            <person name="Karpen G.H."/>
            <person name="Kataoka E."/>
            <person name="Keightley P.D."/>
            <person name="Kheradpour P."/>
            <person name="Kirkness E.F."/>
            <person name="Koerich L.B."/>
            <person name="Kristiansen K."/>
            <person name="Kudrna D."/>
            <person name="Kulathinal R.J."/>
            <person name="Kumar S."/>
            <person name="Kwok R."/>
            <person name="Lander E."/>
            <person name="Langley C.H."/>
            <person name="Lapoint R."/>
            <person name="Lazzaro B.P."/>
            <person name="Lee S.J."/>
            <person name="Levesque L."/>
            <person name="Li R."/>
            <person name="Lin C.F."/>
            <person name="Lin M.F."/>
            <person name="Lindblad-Toh K."/>
            <person name="Llopart A."/>
            <person name="Long M."/>
            <person name="Low L."/>
            <person name="Lozovsky E."/>
            <person name="Lu J."/>
            <person name="Luo M."/>
            <person name="Machado C.A."/>
            <person name="Makalowski W."/>
            <person name="Marzo M."/>
            <person name="Matsuda M."/>
            <person name="Matzkin L."/>
            <person name="McAllister B."/>
            <person name="McBride C.S."/>
            <person name="McKernan B."/>
            <person name="McKernan K."/>
            <person name="Mendez-Lago M."/>
            <person name="Minx P."/>
            <person name="Mollenhauer M.U."/>
            <person name="Montooth K."/>
            <person name="Mount S.M."/>
            <person name="Mu X."/>
            <person name="Myers E."/>
            <person name="Negre B."/>
            <person name="Newfeld S."/>
            <person name="Nielsen R."/>
            <person name="Noor M.A."/>
            <person name="O'Grady P."/>
            <person name="Pachter L."/>
            <person name="Papaceit M."/>
            <person name="Parisi M.J."/>
            <person name="Parisi M."/>
            <person name="Parts L."/>
            <person name="Pedersen J.S."/>
            <person name="Pesole G."/>
            <person name="Phillippy A.M."/>
            <person name="Ponting C.P."/>
            <person name="Pop M."/>
            <person name="Porcelli D."/>
            <person name="Powell J.R."/>
            <person name="Prohaska S."/>
            <person name="Pruitt K."/>
            <person name="Puig M."/>
            <person name="Quesneville H."/>
            <person name="Ram K.R."/>
            <person name="Rand D."/>
            <person name="Rasmussen M.D."/>
            <person name="Reed L.K."/>
            <person name="Reenan R."/>
            <person name="Reily A."/>
            <person name="Remington K.A."/>
            <person name="Rieger T.T."/>
            <person name="Ritchie M.G."/>
            <person name="Robin C."/>
            <person name="Rogers Y.H."/>
            <person name="Rohde C."/>
            <person name="Rozas J."/>
            <person name="Rubenfield M.J."/>
            <person name="Ruiz A."/>
            <person name="Russo S."/>
            <person name="Salzberg S.L."/>
            <person name="Sanchez-Gracia A."/>
            <person name="Saranga D.J."/>
            <person name="Sato H."/>
            <person name="Schaeffer S.W."/>
            <person name="Schatz M.C."/>
            <person name="Schlenke T."/>
            <person name="Schwartz R."/>
            <person name="Segarra C."/>
            <person name="Singh R.S."/>
            <person name="Sirot L."/>
            <person name="Sirota M."/>
            <person name="Sisneros N.B."/>
            <person name="Smith C.D."/>
            <person name="Smith T.F."/>
            <person name="Spieth J."/>
            <person name="Stage D.E."/>
            <person name="Stark A."/>
            <person name="Stephan W."/>
            <person name="Strausberg R.L."/>
            <person name="Strempel S."/>
            <person name="Sturgill D."/>
            <person name="Sutton G."/>
            <person name="Sutton G.G."/>
            <person name="Tao W."/>
            <person name="Teichmann S."/>
            <person name="Tobari Y.N."/>
            <person name="Tomimura Y."/>
            <person name="Tsolas J.M."/>
            <person name="Valente V.L."/>
            <person name="Venter E."/>
            <person name="Venter J.C."/>
            <person name="Vicario S."/>
            <person name="Vieira F.G."/>
            <person name="Vilella A.J."/>
            <person name="Villasante A."/>
            <person name="Walenz B."/>
            <person name="Wang J."/>
            <person name="Wasserman M."/>
            <person name="Watts T."/>
            <person name="Wilson D."/>
            <person name="Wilson R.K."/>
            <person name="Wing R.A."/>
            <person name="Wolfner M.F."/>
            <person name="Wong A."/>
            <person name="Wong G.K."/>
            <person name="Wu C.I."/>
            <person name="Wu G."/>
            <person name="Yamamoto D."/>
            <person name="Yang H.P."/>
            <person name="Yang S.P."/>
            <person name="Yorke J.A."/>
            <person name="Yoshida K."/>
            <person name="Zdobnov E."/>
            <person name="Zhang P."/>
            <person name="Zhang Y."/>
            <person name="Zimin A.V."/>
            <person name="Baldwin J."/>
            <person name="Abdouelleil A."/>
            <person name="Abdulkadir J."/>
            <person name="Abebe A."/>
            <person name="Abera B."/>
            <person name="Abreu J."/>
            <person name="Acer S.C."/>
            <person name="Aftuck L."/>
            <person name="Alexander A."/>
            <person name="An P."/>
            <person name="Anderson E."/>
            <person name="Anderson S."/>
            <person name="Arachi H."/>
            <person name="Azer M."/>
            <person name="Bachantsang P."/>
            <person name="Barry A."/>
            <person name="Bayul T."/>
            <person name="Berlin A."/>
            <person name="Bessette D."/>
            <person name="Bloom T."/>
            <person name="Blye J."/>
            <person name="Boguslavskiy L."/>
            <person name="Bonnet C."/>
            <person name="Boukhgalter B."/>
            <person name="Bourzgui I."/>
            <person name="Brown A."/>
            <person name="Cahill P."/>
            <person name="Channer S."/>
            <person name="Cheshatsang Y."/>
            <person name="Chuda L."/>
            <person name="Citroen M."/>
            <person name="Collymore A."/>
            <person name="Cooke P."/>
            <person name="Costello M."/>
            <person name="D'Aco K."/>
            <person name="Daza R."/>
            <person name="De Haan G."/>
            <person name="DeGray S."/>
            <person name="DeMaso C."/>
            <person name="Dhargay N."/>
            <person name="Dooley K."/>
            <person name="Dooley E."/>
            <person name="Doricent M."/>
            <person name="Dorje P."/>
            <person name="Dorjee K."/>
            <person name="Dupes A."/>
            <person name="Elong R."/>
            <person name="Falk J."/>
            <person name="Farina A."/>
            <person name="Faro S."/>
            <person name="Ferguson D."/>
            <person name="Fisher S."/>
            <person name="Foley C.D."/>
            <person name="Franke A."/>
            <person name="Friedrich D."/>
            <person name="Gadbois L."/>
            <person name="Gearin G."/>
            <person name="Gearin C.R."/>
            <person name="Giannoukos G."/>
            <person name="Goode T."/>
            <person name="Graham J."/>
            <person name="Grandbois E."/>
            <person name="Grewal S."/>
            <person name="Gyaltsen K."/>
            <person name="Hafez N."/>
            <person name="Hagos B."/>
            <person name="Hall J."/>
            <person name="Henson C."/>
            <person name="Hollinger A."/>
            <person name="Honan T."/>
            <person name="Huard M.D."/>
            <person name="Hughes L."/>
            <person name="Hurhula B."/>
            <person name="Husby M.E."/>
            <person name="Kamat A."/>
            <person name="Kanga B."/>
            <person name="Kashin S."/>
            <person name="Khazanovich D."/>
            <person name="Kisner P."/>
            <person name="Lance K."/>
            <person name="Lara M."/>
            <person name="Lee W."/>
            <person name="Lennon N."/>
            <person name="Letendre F."/>
            <person name="LeVine R."/>
            <person name="Lipovsky A."/>
            <person name="Liu X."/>
            <person name="Liu J."/>
            <person name="Liu S."/>
            <person name="Lokyitsang T."/>
            <person name="Lokyitsang Y."/>
            <person name="Lubonja R."/>
            <person name="Lui A."/>
            <person name="MacDonald P."/>
            <person name="Magnisalis V."/>
            <person name="Maru K."/>
            <person name="Matthews C."/>
            <person name="McCusker W."/>
            <person name="McDonough S."/>
            <person name="Mehta T."/>
            <person name="Meldrim J."/>
            <person name="Meneus L."/>
            <person name="Mihai O."/>
            <person name="Mihalev A."/>
            <person name="Mihova T."/>
            <person name="Mittelman R."/>
            <person name="Mlenga V."/>
            <person name="Montmayeur A."/>
            <person name="Mulrain L."/>
            <person name="Navidi A."/>
            <person name="Naylor J."/>
            <person name="Negash T."/>
            <person name="Nguyen T."/>
            <person name="Nguyen N."/>
            <person name="Nicol R."/>
            <person name="Norbu C."/>
            <person name="Norbu N."/>
            <person name="Novod N."/>
            <person name="O'Neill B."/>
            <person name="Osman S."/>
            <person name="Markiewicz E."/>
            <person name="Oyono O.L."/>
            <person name="Patti C."/>
            <person name="Phunkhang P."/>
            <person name="Pierre F."/>
            <person name="Priest M."/>
            <person name="Raghuraman S."/>
            <person name="Rege F."/>
            <person name="Reyes R."/>
            <person name="Rise C."/>
            <person name="Rogov P."/>
            <person name="Ross K."/>
            <person name="Ryan E."/>
            <person name="Settipalli S."/>
            <person name="Shea T."/>
            <person name="Sherpa N."/>
            <person name="Shi L."/>
            <person name="Shih D."/>
            <person name="Sparrow T."/>
            <person name="Spaulding J."/>
            <person name="Stalker J."/>
            <person name="Stange-Thomann N."/>
            <person name="Stavropoulos S."/>
            <person name="Stone C."/>
            <person name="Strader C."/>
            <person name="Tesfaye S."/>
            <person name="Thomson T."/>
            <person name="Thoulutsang Y."/>
            <person name="Thoulutsang D."/>
            <person name="Topham K."/>
            <person name="Topping I."/>
            <person name="Tsamla T."/>
            <person name="Vassiliev H."/>
            <person name="Vo A."/>
            <person name="Wangchuk T."/>
            <person name="Wangdi T."/>
            <person name="Weiand M."/>
            <person name="Wilkinson J."/>
            <person name="Wilson A."/>
            <person name="Yadav S."/>
            <person name="Young G."/>
            <person name="Yu Q."/>
            <person name="Zembek L."/>
            <person name="Zhong D."/>
            <person name="Zimmer A."/>
            <person name="Zwirko Z."/>
            <person name="Jaffe D.B."/>
            <person name="Alvarez P."/>
            <person name="Brockman W."/>
            <person name="Butler J."/>
            <person name="Chin C."/>
            <person name="Gnerre S."/>
            <person name="Grabherr M."/>
            <person name="Kleber M."/>
            <person name="Mauceli E."/>
            <person name="MacCallum I."/>
        </authorList>
    </citation>
    <scope>NUCLEOTIDE SEQUENCE [LARGE SCALE GENOMIC DNA]</scope>
    <source>
        <strain evidence="4">MSH-3 / Tucson 14011-0111.49</strain>
    </source>
</reference>
<keyword evidence="2" id="KW-0732">Signal</keyword>
<dbReference type="Proteomes" id="UP000008744">
    <property type="component" value="Unassembled WGS sequence"/>
</dbReference>
<dbReference type="EMBL" id="CH479179">
    <property type="protein sequence ID" value="EDW24071.1"/>
    <property type="molecule type" value="Genomic_DNA"/>
</dbReference>
<evidence type="ECO:0000256" key="2">
    <source>
        <dbReference type="SAM" id="SignalP"/>
    </source>
</evidence>
<feature type="signal peptide" evidence="2">
    <location>
        <begin position="1"/>
        <end position="18"/>
    </location>
</feature>
<dbReference type="OMA" id="SAHGNSY"/>
<gene>
    <name evidence="3" type="primary">Dper\GL23935</name>
    <name evidence="3" type="ORF">Dper_GL23935</name>
</gene>
<evidence type="ECO:0000313" key="4">
    <source>
        <dbReference type="Proteomes" id="UP000008744"/>
    </source>
</evidence>
<organism evidence="4">
    <name type="scientific">Drosophila persimilis</name>
    <name type="common">Fruit fly</name>
    <dbReference type="NCBI Taxonomy" id="7234"/>
    <lineage>
        <taxon>Eukaryota</taxon>
        <taxon>Metazoa</taxon>
        <taxon>Ecdysozoa</taxon>
        <taxon>Arthropoda</taxon>
        <taxon>Hexapoda</taxon>
        <taxon>Insecta</taxon>
        <taxon>Pterygota</taxon>
        <taxon>Neoptera</taxon>
        <taxon>Endopterygota</taxon>
        <taxon>Diptera</taxon>
        <taxon>Brachycera</taxon>
        <taxon>Muscomorpha</taxon>
        <taxon>Ephydroidea</taxon>
        <taxon>Drosophilidae</taxon>
        <taxon>Drosophila</taxon>
        <taxon>Sophophora</taxon>
    </lineage>
</organism>
<evidence type="ECO:0000256" key="1">
    <source>
        <dbReference type="SAM" id="MobiDB-lite"/>
    </source>
</evidence>
<feature type="compositionally biased region" description="Polar residues" evidence="1">
    <location>
        <begin position="134"/>
        <end position="149"/>
    </location>
</feature>
<protein>
    <submittedName>
        <fullName evidence="3">GL23935</fullName>
    </submittedName>
</protein>
<dbReference type="HOGENOM" id="CLU_1751585_0_0_1"/>
<keyword evidence="4" id="KW-1185">Reference proteome</keyword>
<feature type="chain" id="PRO_5002803004" evidence="2">
    <location>
        <begin position="19"/>
        <end position="149"/>
    </location>
</feature>
<accession>B4G2M6</accession>
<name>B4G2M6_DROPE</name>